<dbReference type="AlphaFoldDB" id="A0A212JM76"/>
<evidence type="ECO:0000313" key="3">
    <source>
        <dbReference type="EMBL" id="SBW00543.1"/>
    </source>
</evidence>
<name>A0A212JM76_9DELT</name>
<dbReference type="InterPro" id="IPR036005">
    <property type="entry name" value="Creatinase/aminopeptidase-like"/>
</dbReference>
<organism evidence="3">
    <name type="scientific">uncultured delta proteobacterium</name>
    <dbReference type="NCBI Taxonomy" id="34034"/>
    <lineage>
        <taxon>Bacteria</taxon>
        <taxon>Deltaproteobacteria</taxon>
        <taxon>environmental samples</taxon>
    </lineage>
</organism>
<feature type="domain" description="Creatinase N-terminal" evidence="2">
    <location>
        <begin position="16"/>
        <end position="143"/>
    </location>
</feature>
<dbReference type="InterPro" id="IPR029149">
    <property type="entry name" value="Creatin/AminoP/Spt16_N"/>
</dbReference>
<dbReference type="Pfam" id="PF00557">
    <property type="entry name" value="Peptidase_M24"/>
    <property type="match status" value="1"/>
</dbReference>
<dbReference type="InterPro" id="IPR000994">
    <property type="entry name" value="Pept_M24"/>
</dbReference>
<dbReference type="PANTHER" id="PTHR46112">
    <property type="entry name" value="AMINOPEPTIDASE"/>
    <property type="match status" value="1"/>
</dbReference>
<dbReference type="InterPro" id="IPR000587">
    <property type="entry name" value="Creatinase_N"/>
</dbReference>
<dbReference type="Pfam" id="PF01321">
    <property type="entry name" value="Creatinase_N"/>
    <property type="match status" value="1"/>
</dbReference>
<dbReference type="EMBL" id="FLUQ01000001">
    <property type="protein sequence ID" value="SBW00543.1"/>
    <property type="molecule type" value="Genomic_DNA"/>
</dbReference>
<dbReference type="SUPFAM" id="SSF55920">
    <property type="entry name" value="Creatinase/aminopeptidase"/>
    <property type="match status" value="1"/>
</dbReference>
<proteinExistence type="predicted"/>
<reference evidence="3" key="1">
    <citation type="submission" date="2016-04" db="EMBL/GenBank/DDBJ databases">
        <authorList>
            <person name="Evans L.H."/>
            <person name="Alamgir A."/>
            <person name="Owens N."/>
            <person name="Weber N.D."/>
            <person name="Virtaneva K."/>
            <person name="Barbian K."/>
            <person name="Babar A."/>
            <person name="Rosenke K."/>
        </authorList>
    </citation>
    <scope>NUCLEOTIDE SEQUENCE</scope>
    <source>
        <strain evidence="3">86</strain>
    </source>
</reference>
<dbReference type="Gene3D" id="3.40.350.10">
    <property type="entry name" value="Creatinase/prolidase N-terminal domain"/>
    <property type="match status" value="1"/>
</dbReference>
<dbReference type="CDD" id="cd01066">
    <property type="entry name" value="APP_MetAP"/>
    <property type="match status" value="1"/>
</dbReference>
<protein>
    <submittedName>
        <fullName evidence="3">Peptidase M24</fullName>
    </submittedName>
</protein>
<sequence length="406" mass="43652">MFTPGERLPLEELQSRHARCRALLAEHIPSAGGILVTGTPNLYYMTGTAANGLAWLPREGDMVLAVRKGLDRAKLESPLAAVVPFRSYKELSGLCADMGSPLASVLAVDQAGVSWEQGRMLLDRMPERTFIPADAVIARTRAVKSAWELVKMRESCRLIAESFEELAQRIRPGMSEYDVARALWEIYLGRGHTSTFPTGLHGSMVSLGHICVGDNGNYPSAYDGPLGVKGVHPASPSMGSAATVWKTGEVLSVDSGFNFEGYISDKTLTFFAGRADAIPAEVRKAQDAAMLIAERTAAALRPGAIPSEVYALSLDIAKQAGYEKTFMGAGDNHVRFLGHGIGLTVSEWPIFARGFNDPLQPGMTVALEPKIALPGIAMVGVENTYEITETGARSLTGEIRDIVCVE</sequence>
<feature type="domain" description="Peptidase M24" evidence="1">
    <location>
        <begin position="151"/>
        <end position="389"/>
    </location>
</feature>
<evidence type="ECO:0000259" key="1">
    <source>
        <dbReference type="Pfam" id="PF00557"/>
    </source>
</evidence>
<gene>
    <name evidence="3" type="ORF">KL86DPRO_11802</name>
</gene>
<dbReference type="InterPro" id="IPR050659">
    <property type="entry name" value="Peptidase_M24B"/>
</dbReference>
<dbReference type="PANTHER" id="PTHR46112:SF2">
    <property type="entry name" value="XAA-PRO AMINOPEPTIDASE P-RELATED"/>
    <property type="match status" value="1"/>
</dbReference>
<evidence type="ECO:0000259" key="2">
    <source>
        <dbReference type="Pfam" id="PF01321"/>
    </source>
</evidence>
<accession>A0A212JM76</accession>
<dbReference type="SUPFAM" id="SSF53092">
    <property type="entry name" value="Creatinase/prolidase N-terminal domain"/>
    <property type="match status" value="1"/>
</dbReference>
<dbReference type="Gene3D" id="3.90.230.10">
    <property type="entry name" value="Creatinase/methionine aminopeptidase superfamily"/>
    <property type="match status" value="1"/>
</dbReference>